<gene>
    <name evidence="6" type="ORF">DMP06_08510</name>
</gene>
<evidence type="ECO:0000256" key="2">
    <source>
        <dbReference type="ARBA" id="ARBA00023015"/>
    </source>
</evidence>
<evidence type="ECO:0000313" key="7">
    <source>
        <dbReference type="Proteomes" id="UP000269591"/>
    </source>
</evidence>
<dbReference type="EMBL" id="QIBX01000016">
    <property type="protein sequence ID" value="RNL38761.1"/>
    <property type="molecule type" value="Genomic_DNA"/>
</dbReference>
<sequence length="302" mass="32900">MNINQVRYFEAALEEGSFSAAARAQFVTVQAVSKAIADLERELGKPLFIRENRCVRPTEFGQAFHVKALPVLAAFEDLEAFAETYDEDEDASPMRILLCAPPFPNNEVVVPNIASLLGKAVGINVTMKLSNSRDGVSALLSEQVNAIITIGVCEHQGIECIPVGTMQTGIAVLDSHPLAKRASVGIDDLNQYPVLLASEFDDFAQSIMSIYRECGLKSESVKVSTKDTDFELGRFMEEGGYVFCANIPPLFKGIDNLAVVPIDQDHVEPVPICICALKGKNMPQYKALVRMASNPAVLMSIM</sequence>
<dbReference type="PANTHER" id="PTHR30346:SF28">
    <property type="entry name" value="HTH-TYPE TRANSCRIPTIONAL REGULATOR CYNR"/>
    <property type="match status" value="1"/>
</dbReference>
<dbReference type="PROSITE" id="PS50931">
    <property type="entry name" value="HTH_LYSR"/>
    <property type="match status" value="1"/>
</dbReference>
<dbReference type="PANTHER" id="PTHR30346">
    <property type="entry name" value="TRANSCRIPTIONAL DUAL REGULATOR HCAR-RELATED"/>
    <property type="match status" value="1"/>
</dbReference>
<comment type="similarity">
    <text evidence="1">Belongs to the LysR transcriptional regulatory family.</text>
</comment>
<keyword evidence="7" id="KW-1185">Reference proteome</keyword>
<evidence type="ECO:0000256" key="3">
    <source>
        <dbReference type="ARBA" id="ARBA00023125"/>
    </source>
</evidence>
<dbReference type="AlphaFoldDB" id="A0A3N0AV79"/>
<keyword evidence="2" id="KW-0805">Transcription regulation</keyword>
<dbReference type="InterPro" id="IPR000847">
    <property type="entry name" value="LysR_HTH_N"/>
</dbReference>
<keyword evidence="4" id="KW-0804">Transcription</keyword>
<dbReference type="GO" id="GO:0003700">
    <property type="term" value="F:DNA-binding transcription factor activity"/>
    <property type="evidence" value="ECO:0007669"/>
    <property type="project" value="InterPro"/>
</dbReference>
<dbReference type="GO" id="GO:0032993">
    <property type="term" value="C:protein-DNA complex"/>
    <property type="evidence" value="ECO:0007669"/>
    <property type="project" value="TreeGrafter"/>
</dbReference>
<keyword evidence="3" id="KW-0238">DNA-binding</keyword>
<dbReference type="InterPro" id="IPR036388">
    <property type="entry name" value="WH-like_DNA-bd_sf"/>
</dbReference>
<dbReference type="InterPro" id="IPR036390">
    <property type="entry name" value="WH_DNA-bd_sf"/>
</dbReference>
<evidence type="ECO:0000313" key="6">
    <source>
        <dbReference type="EMBL" id="RNL38761.1"/>
    </source>
</evidence>
<organism evidence="6 7">
    <name type="scientific">Slackia equolifaciens</name>
    <dbReference type="NCBI Taxonomy" id="498718"/>
    <lineage>
        <taxon>Bacteria</taxon>
        <taxon>Bacillati</taxon>
        <taxon>Actinomycetota</taxon>
        <taxon>Coriobacteriia</taxon>
        <taxon>Eggerthellales</taxon>
        <taxon>Eggerthellaceae</taxon>
        <taxon>Slackia</taxon>
    </lineage>
</organism>
<dbReference type="OrthoDB" id="8679253at2"/>
<dbReference type="Pfam" id="PF00126">
    <property type="entry name" value="HTH_1"/>
    <property type="match status" value="1"/>
</dbReference>
<dbReference type="InterPro" id="IPR005119">
    <property type="entry name" value="LysR_subst-bd"/>
</dbReference>
<protein>
    <submittedName>
        <fullName evidence="6">LysR family transcriptional regulator</fullName>
    </submittedName>
</protein>
<evidence type="ECO:0000256" key="4">
    <source>
        <dbReference type="ARBA" id="ARBA00023163"/>
    </source>
</evidence>
<dbReference type="Gene3D" id="3.40.190.290">
    <property type="match status" value="1"/>
</dbReference>
<feature type="domain" description="HTH lysR-type" evidence="5">
    <location>
        <begin position="1"/>
        <end position="58"/>
    </location>
</feature>
<evidence type="ECO:0000259" key="5">
    <source>
        <dbReference type="PROSITE" id="PS50931"/>
    </source>
</evidence>
<evidence type="ECO:0000256" key="1">
    <source>
        <dbReference type="ARBA" id="ARBA00009437"/>
    </source>
</evidence>
<accession>A0A3N0AV79</accession>
<proteinExistence type="inferred from homology"/>
<reference evidence="7" key="1">
    <citation type="submission" date="2018-05" db="EMBL/GenBank/DDBJ databases">
        <title>Genome Sequencing of selected type strains of the family Eggerthellaceae.</title>
        <authorList>
            <person name="Danylec N."/>
            <person name="Stoll D.A."/>
            <person name="Doetsch A."/>
            <person name="Huch M."/>
        </authorList>
    </citation>
    <scope>NUCLEOTIDE SEQUENCE [LARGE SCALE GENOMIC DNA]</scope>
    <source>
        <strain evidence="7">DSM 24851</strain>
    </source>
</reference>
<dbReference type="CDD" id="cd05466">
    <property type="entry name" value="PBP2_LTTR_substrate"/>
    <property type="match status" value="1"/>
</dbReference>
<dbReference type="Pfam" id="PF03466">
    <property type="entry name" value="LysR_substrate"/>
    <property type="match status" value="1"/>
</dbReference>
<dbReference type="FunFam" id="1.10.10.10:FF:000001">
    <property type="entry name" value="LysR family transcriptional regulator"/>
    <property type="match status" value="1"/>
</dbReference>
<name>A0A3N0AV79_9ACTN</name>
<dbReference type="SUPFAM" id="SSF46785">
    <property type="entry name" value="Winged helix' DNA-binding domain"/>
    <property type="match status" value="1"/>
</dbReference>
<comment type="caution">
    <text evidence="6">The sequence shown here is derived from an EMBL/GenBank/DDBJ whole genome shotgun (WGS) entry which is preliminary data.</text>
</comment>
<dbReference type="Gene3D" id="1.10.10.10">
    <property type="entry name" value="Winged helix-like DNA-binding domain superfamily/Winged helix DNA-binding domain"/>
    <property type="match status" value="1"/>
</dbReference>
<dbReference type="GO" id="GO:0003677">
    <property type="term" value="F:DNA binding"/>
    <property type="evidence" value="ECO:0007669"/>
    <property type="project" value="UniProtKB-KW"/>
</dbReference>
<dbReference type="RefSeq" id="WP_123209313.1">
    <property type="nucleotide sequence ID" value="NZ_JBHTHO010000002.1"/>
</dbReference>
<dbReference type="Proteomes" id="UP000269591">
    <property type="component" value="Unassembled WGS sequence"/>
</dbReference>
<dbReference type="SUPFAM" id="SSF53850">
    <property type="entry name" value="Periplasmic binding protein-like II"/>
    <property type="match status" value="1"/>
</dbReference>